<dbReference type="PROSITE" id="PS50297">
    <property type="entry name" value="ANK_REP_REGION"/>
    <property type="match status" value="9"/>
</dbReference>
<dbReference type="AlphaFoldDB" id="A0ABD2X5P7"/>
<feature type="repeat" description="ANK" evidence="3">
    <location>
        <begin position="135"/>
        <end position="167"/>
    </location>
</feature>
<feature type="repeat" description="ANK" evidence="3">
    <location>
        <begin position="422"/>
        <end position="454"/>
    </location>
</feature>
<dbReference type="Pfam" id="PF12796">
    <property type="entry name" value="Ank_2"/>
    <property type="match status" value="4"/>
</dbReference>
<feature type="repeat" description="ANK" evidence="3">
    <location>
        <begin position="714"/>
        <end position="742"/>
    </location>
</feature>
<feature type="repeat" description="ANK" evidence="3">
    <location>
        <begin position="274"/>
        <end position="306"/>
    </location>
</feature>
<dbReference type="SUPFAM" id="SSF48403">
    <property type="entry name" value="Ankyrin repeat"/>
    <property type="match status" value="2"/>
</dbReference>
<feature type="repeat" description="ANK" evidence="3">
    <location>
        <begin position="101"/>
        <end position="133"/>
    </location>
</feature>
<dbReference type="PANTHER" id="PTHR24198">
    <property type="entry name" value="ANKYRIN REPEAT AND PROTEIN KINASE DOMAIN-CONTAINING PROTEIN"/>
    <property type="match status" value="1"/>
</dbReference>
<dbReference type="Gene3D" id="1.25.40.20">
    <property type="entry name" value="Ankyrin repeat-containing domain"/>
    <property type="match status" value="6"/>
</dbReference>
<evidence type="ECO:0000313" key="4">
    <source>
        <dbReference type="EMBL" id="KAL3400459.1"/>
    </source>
</evidence>
<name>A0ABD2X5P7_9HYME</name>
<feature type="repeat" description="ANK" evidence="3">
    <location>
        <begin position="201"/>
        <end position="233"/>
    </location>
</feature>
<organism evidence="4 5">
    <name type="scientific">Trichogramma kaykai</name>
    <dbReference type="NCBI Taxonomy" id="54128"/>
    <lineage>
        <taxon>Eukaryota</taxon>
        <taxon>Metazoa</taxon>
        <taxon>Ecdysozoa</taxon>
        <taxon>Arthropoda</taxon>
        <taxon>Hexapoda</taxon>
        <taxon>Insecta</taxon>
        <taxon>Pterygota</taxon>
        <taxon>Neoptera</taxon>
        <taxon>Endopterygota</taxon>
        <taxon>Hymenoptera</taxon>
        <taxon>Apocrita</taxon>
        <taxon>Proctotrupomorpha</taxon>
        <taxon>Chalcidoidea</taxon>
        <taxon>Trichogrammatidae</taxon>
        <taxon>Trichogramma</taxon>
    </lineage>
</organism>
<dbReference type="Pfam" id="PF00023">
    <property type="entry name" value="Ank"/>
    <property type="match status" value="3"/>
</dbReference>
<sequence>MCRLINDWKSRLPDLREIFRREEIDWLLTQSAKTGPVELISFVIRTGYRDEPDLDEDGKPLLCRNTPVHYAAKHKIRNWISKIRELFKIYDKFNVNYTNESGFTHFHVACMSGCDEIVEKFLELGQDPNISMKETSDTSLHLALKNRHTKTIELLLRNGADPNLSLHLISSKDVDDDVAEKFFKICDDIQQKVQIDVRAKLGFTPLHLALHNKKTNLVELLLKRGADSNVASAAGWRSLHIISMTYDDIEFVEKFFQICEDMQQKVQIAARSDSGDTALHVALRNGNKKMSEWLLRRGIDPNSSNQNGSTPLHIICEREADDDENFAEKFFQICEDMQQKVQVDARDKLGWTPLHFASHNGHSKLVESLLRRGADPNSADEKGSTPLHNICSREQDDNLAEKFFEICEELQQKIQVDARDKLGDTPLHLALKKEHRTLVESLLRHGVNPNLADAEGLTPLHLICIRDIDDEIVEVFFKICDDMQQKVQVDAVDKSGNTPLHGALRYGSKKKIELLLRRGANPNKANEYDIIPLHYIALRSESGDLTEWFFHICNDMQKTVEVDIRMNMGQTPLHWALLIGNLKTIECLLTNGADPNLFSVNQCTPLQIIALRPIDDYLMQGFFQICDKIQLRLQVDARDKFGFTPLHNVLYLGKKKSVEWLLRGGADPNLANGKGFHPLHIISCRDFDGDLVKLFFEITDDVQQTVQVDAQDKLGRTPLQTAVANISPGVVDVLLDRGADLSKFAFPIEKLFRKSFDKNDRKWDKLKLASGTLVIVERLENSGYDLSRSDALTIIDSFVKYGLFEKSSDLSEKCWYEEEEFTSKSKEIIIIPSLSLYDLIHLRPEEEDKLLTYTNYFEVERSDNLDNIPEKYRDLCLRHLCEKMSRGYVQRLALDSLLDLTRMPILCCEKIIEKLKIEDLLRICKAVDIPSKENRSET</sequence>
<evidence type="ECO:0000256" key="2">
    <source>
        <dbReference type="ARBA" id="ARBA00023043"/>
    </source>
</evidence>
<dbReference type="SMART" id="SM00248">
    <property type="entry name" value="ANK"/>
    <property type="match status" value="15"/>
</dbReference>
<comment type="caution">
    <text evidence="4">The sequence shown here is derived from an EMBL/GenBank/DDBJ whole genome shotgun (WGS) entry which is preliminary data.</text>
</comment>
<feature type="repeat" description="ANK" evidence="3">
    <location>
        <begin position="349"/>
        <end position="381"/>
    </location>
</feature>
<dbReference type="Proteomes" id="UP001627154">
    <property type="component" value="Unassembled WGS sequence"/>
</dbReference>
<evidence type="ECO:0008006" key="6">
    <source>
        <dbReference type="Google" id="ProtNLM"/>
    </source>
</evidence>
<evidence type="ECO:0000256" key="3">
    <source>
        <dbReference type="PROSITE-ProRule" id="PRU00023"/>
    </source>
</evidence>
<evidence type="ECO:0000256" key="1">
    <source>
        <dbReference type="ARBA" id="ARBA00022737"/>
    </source>
</evidence>
<protein>
    <recommendedName>
        <fullName evidence="6">PRANC domain-containing protein</fullName>
    </recommendedName>
</protein>
<dbReference type="PROSITE" id="PS50088">
    <property type="entry name" value="ANK_REPEAT"/>
    <property type="match status" value="10"/>
</dbReference>
<feature type="repeat" description="ANK" evidence="3">
    <location>
        <begin position="568"/>
        <end position="600"/>
    </location>
</feature>
<keyword evidence="1" id="KW-0677">Repeat</keyword>
<feature type="repeat" description="ANK" evidence="3">
    <location>
        <begin position="495"/>
        <end position="527"/>
    </location>
</feature>
<dbReference type="InterPro" id="IPR002110">
    <property type="entry name" value="Ankyrin_rpt"/>
</dbReference>
<gene>
    <name evidence="4" type="ORF">TKK_006316</name>
</gene>
<keyword evidence="5" id="KW-1185">Reference proteome</keyword>
<reference evidence="4 5" key="1">
    <citation type="journal article" date="2024" name="bioRxiv">
        <title>A reference genome for Trichogramma kaykai: A tiny desert-dwelling parasitoid wasp with competing sex-ratio distorters.</title>
        <authorList>
            <person name="Culotta J."/>
            <person name="Lindsey A.R."/>
        </authorList>
    </citation>
    <scope>NUCLEOTIDE SEQUENCE [LARGE SCALE GENOMIC DNA]</scope>
    <source>
        <strain evidence="4 5">KSX58</strain>
    </source>
</reference>
<accession>A0ABD2X5P7</accession>
<feature type="repeat" description="ANK" evidence="3">
    <location>
        <begin position="641"/>
        <end position="673"/>
    </location>
</feature>
<proteinExistence type="predicted"/>
<dbReference type="PRINTS" id="PR01415">
    <property type="entry name" value="ANKYRIN"/>
</dbReference>
<dbReference type="InterPro" id="IPR036770">
    <property type="entry name" value="Ankyrin_rpt-contain_sf"/>
</dbReference>
<keyword evidence="2 3" id="KW-0040">ANK repeat</keyword>
<evidence type="ECO:0000313" key="5">
    <source>
        <dbReference type="Proteomes" id="UP001627154"/>
    </source>
</evidence>
<dbReference type="EMBL" id="JBJJXI010000051">
    <property type="protein sequence ID" value="KAL3400459.1"/>
    <property type="molecule type" value="Genomic_DNA"/>
</dbReference>
<dbReference type="PANTHER" id="PTHR24198:SF165">
    <property type="entry name" value="ANKYRIN REPEAT-CONTAINING PROTEIN-RELATED"/>
    <property type="match status" value="1"/>
</dbReference>